<reference evidence="1 2" key="1">
    <citation type="submission" date="2020-08" db="EMBL/GenBank/DDBJ databases">
        <title>Genomic Encyclopedia of Type Strains, Phase IV (KMG-IV): sequencing the most valuable type-strain genomes for metagenomic binning, comparative biology and taxonomic classification.</title>
        <authorList>
            <person name="Goeker M."/>
        </authorList>
    </citation>
    <scope>NUCLEOTIDE SEQUENCE [LARGE SCALE GENOMIC DNA]</scope>
    <source>
        <strain evidence="1 2">DSM 26963</strain>
    </source>
</reference>
<dbReference type="EMBL" id="JACHHD010000005">
    <property type="protein sequence ID" value="MBB5184659.1"/>
    <property type="molecule type" value="Genomic_DNA"/>
</dbReference>
<dbReference type="InterPro" id="IPR016621">
    <property type="entry name" value="UCP014543"/>
</dbReference>
<proteinExistence type="predicted"/>
<dbReference type="Proteomes" id="UP000521313">
    <property type="component" value="Unassembled WGS sequence"/>
</dbReference>
<evidence type="ECO:0000313" key="1">
    <source>
        <dbReference type="EMBL" id="MBB5184659.1"/>
    </source>
</evidence>
<name>A0A7W8FWI4_9FIRM</name>
<sequence length="173" mass="20797">MILVYLKDDSPYKEEILSTLKKYDSDYKVVGDNHLDQVITSIFSSEEKPKQSQEFEDFLFLDTMRPEVIQQFSKELMQKGIRLGRVAVRTENNVSWTLRDLMEEVEEEFQFFQLREKLYDVILHPDKDRLQKDVRYMHLMSETYALLENRTTAKKDLEQAWSFLEKEKLINKK</sequence>
<dbReference type="RefSeq" id="WP_183374812.1">
    <property type="nucleotide sequence ID" value="NZ_JACHHD010000005.1"/>
</dbReference>
<evidence type="ECO:0000313" key="2">
    <source>
        <dbReference type="Proteomes" id="UP000521313"/>
    </source>
</evidence>
<protein>
    <recommendedName>
        <fullName evidence="3">DUF3783 domain-containing protein</fullName>
    </recommendedName>
</protein>
<accession>A0A7W8FWI4</accession>
<dbReference type="AlphaFoldDB" id="A0A7W8FWI4"/>
<evidence type="ECO:0008006" key="3">
    <source>
        <dbReference type="Google" id="ProtNLM"/>
    </source>
</evidence>
<gene>
    <name evidence="1" type="ORF">HNQ43_000700</name>
</gene>
<dbReference type="Pfam" id="PF12646">
    <property type="entry name" value="DUF3783"/>
    <property type="match status" value="1"/>
</dbReference>
<comment type="caution">
    <text evidence="1">The sequence shown here is derived from an EMBL/GenBank/DDBJ whole genome shotgun (WGS) entry which is preliminary data.</text>
</comment>
<organism evidence="1 2">
    <name type="scientific">Faecalicoccus acidiformans</name>
    <dbReference type="NCBI Taxonomy" id="915173"/>
    <lineage>
        <taxon>Bacteria</taxon>
        <taxon>Bacillati</taxon>
        <taxon>Bacillota</taxon>
        <taxon>Erysipelotrichia</taxon>
        <taxon>Erysipelotrichales</taxon>
        <taxon>Erysipelotrichaceae</taxon>
        <taxon>Faecalicoccus</taxon>
    </lineage>
</organism>